<feature type="compositionally biased region" description="Basic residues" evidence="1">
    <location>
        <begin position="150"/>
        <end position="164"/>
    </location>
</feature>
<sequence>MGCRAQISSLSFSAHSVPRRVGIQREKRGALFRRRRQLLPGSSAAVVTLSSSVAKLAAFFSKKSSKSIVVLQRAKSRHTTEGWGGISGGGGTPIVPGLCAMNYSGTRGKMKPDFLFRKTSSIAEASHTGQQLERAQDEDSSPFNVEEQKHRAKQTARSGSRKKAAPNATSSSGRTKLLRKSLAWSRHRDSSVAVTDARLACGEGGSCLRLLVVRSPLNIKRQR</sequence>
<gene>
    <name evidence="2" type="ORF">JEQ12_010846</name>
</gene>
<proteinExistence type="predicted"/>
<reference evidence="2 3" key="1">
    <citation type="submission" date="2020-12" db="EMBL/GenBank/DDBJ databases">
        <title>De novo assembly of Tibetan sheep genome.</title>
        <authorList>
            <person name="Li X."/>
        </authorList>
    </citation>
    <scope>NUCLEOTIDE SEQUENCE [LARGE SCALE GENOMIC DNA]</scope>
    <source>
        <tissue evidence="2">Heart</tissue>
    </source>
</reference>
<organism evidence="2 3">
    <name type="scientific">Ovis aries</name>
    <name type="common">Sheep</name>
    <dbReference type="NCBI Taxonomy" id="9940"/>
    <lineage>
        <taxon>Eukaryota</taxon>
        <taxon>Metazoa</taxon>
        <taxon>Chordata</taxon>
        <taxon>Craniata</taxon>
        <taxon>Vertebrata</taxon>
        <taxon>Euteleostomi</taxon>
        <taxon>Mammalia</taxon>
        <taxon>Eutheria</taxon>
        <taxon>Laurasiatheria</taxon>
        <taxon>Artiodactyla</taxon>
        <taxon>Ruminantia</taxon>
        <taxon>Pecora</taxon>
        <taxon>Bovidae</taxon>
        <taxon>Caprinae</taxon>
        <taxon>Ovis</taxon>
    </lineage>
</organism>
<comment type="caution">
    <text evidence="2">The sequence shown here is derived from an EMBL/GenBank/DDBJ whole genome shotgun (WGS) entry which is preliminary data.</text>
</comment>
<evidence type="ECO:0000313" key="2">
    <source>
        <dbReference type="EMBL" id="KAG5197392.1"/>
    </source>
</evidence>
<evidence type="ECO:0000256" key="1">
    <source>
        <dbReference type="SAM" id="MobiDB-lite"/>
    </source>
</evidence>
<dbReference type="Proteomes" id="UP000664991">
    <property type="component" value="Unassembled WGS sequence"/>
</dbReference>
<accession>A0A835ZX36</accession>
<dbReference type="EMBL" id="JAEMGP010000020">
    <property type="protein sequence ID" value="KAG5197392.1"/>
    <property type="molecule type" value="Genomic_DNA"/>
</dbReference>
<evidence type="ECO:0000313" key="3">
    <source>
        <dbReference type="Proteomes" id="UP000664991"/>
    </source>
</evidence>
<protein>
    <submittedName>
        <fullName evidence="2">Uncharacterized protein</fullName>
    </submittedName>
</protein>
<feature type="region of interest" description="Disordered" evidence="1">
    <location>
        <begin position="125"/>
        <end position="181"/>
    </location>
</feature>
<dbReference type="AlphaFoldDB" id="A0A835ZX36"/>
<name>A0A835ZX36_SHEEP</name>